<dbReference type="PANTHER" id="PTHR14224:SF24">
    <property type="entry name" value="MELANOMA ANTIGEN PREFERENTIALLY EXPRESSED IN TUMORS"/>
    <property type="match status" value="1"/>
</dbReference>
<dbReference type="SUPFAM" id="SSF52047">
    <property type="entry name" value="RNI-like"/>
    <property type="match status" value="1"/>
</dbReference>
<dbReference type="InterPro" id="IPR050694">
    <property type="entry name" value="LRRC14/PRAME"/>
</dbReference>
<evidence type="ECO:0000313" key="3">
    <source>
        <dbReference type="Proteomes" id="UP000694863"/>
    </source>
</evidence>
<protein>
    <submittedName>
        <fullName evidence="4">PRAME family member 12-like</fullName>
    </submittedName>
</protein>
<accession>A0ABM0J9M8</accession>
<keyword evidence="2" id="KW-0677">Repeat</keyword>
<sequence length="276" mass="31499">MVQPDAVQELKVEGHWVLQELNVFSPFLAQMVHLQTLFLVNCCMGCGGGPGKNTDRKVRRLLRQFSSQLVGLTRLQHLTLHALPFLNDHLRLLLRSVQAPLETLCIRHCILGDLDLTYMSSLPCTSRLRSLDLSGLRRACYHYEFLAALLNRVSATLESLDLADCGMHDSDLNDLLPALCTCSQLKSLMLCGNLVSMAVLQHLLALTLPRCMFTFLRLPVPLHCYVRPRYTLHRGILEDVISELRPILQPYRPLRVFFDHRICYKDCDAIYVHLNH</sequence>
<reference evidence="4" key="1">
    <citation type="submission" date="2025-08" db="UniProtKB">
        <authorList>
            <consortium name="RefSeq"/>
        </authorList>
    </citation>
    <scope>IDENTIFICATION</scope>
</reference>
<evidence type="ECO:0000313" key="4">
    <source>
        <dbReference type="RefSeq" id="XP_004718039.1"/>
    </source>
</evidence>
<evidence type="ECO:0000256" key="1">
    <source>
        <dbReference type="ARBA" id="ARBA00022614"/>
    </source>
</evidence>
<dbReference type="GeneID" id="101652277"/>
<dbReference type="Gene3D" id="3.80.10.10">
    <property type="entry name" value="Ribonuclease Inhibitor"/>
    <property type="match status" value="1"/>
</dbReference>
<organism evidence="3 4">
    <name type="scientific">Echinops telfairi</name>
    <name type="common">Lesser hedgehog tenrec</name>
    <dbReference type="NCBI Taxonomy" id="9371"/>
    <lineage>
        <taxon>Eukaryota</taxon>
        <taxon>Metazoa</taxon>
        <taxon>Chordata</taxon>
        <taxon>Craniata</taxon>
        <taxon>Vertebrata</taxon>
        <taxon>Euteleostomi</taxon>
        <taxon>Mammalia</taxon>
        <taxon>Eutheria</taxon>
        <taxon>Afrotheria</taxon>
        <taxon>Tenrecidae</taxon>
        <taxon>Tenrecinae</taxon>
        <taxon>Echinops</taxon>
    </lineage>
</organism>
<dbReference type="RefSeq" id="XP_004718039.1">
    <property type="nucleotide sequence ID" value="XM_004717982.1"/>
</dbReference>
<proteinExistence type="predicted"/>
<gene>
    <name evidence="4" type="primary">LOC101652277</name>
</gene>
<name>A0ABM0J9M8_ECHTE</name>
<dbReference type="Proteomes" id="UP000694863">
    <property type="component" value="Unplaced"/>
</dbReference>
<evidence type="ECO:0000256" key="2">
    <source>
        <dbReference type="ARBA" id="ARBA00022737"/>
    </source>
</evidence>
<keyword evidence="3" id="KW-1185">Reference proteome</keyword>
<dbReference type="PANTHER" id="PTHR14224">
    <property type="entry name" value="SIMILAR TO PREFERENTIALLY EXPRESSED ANTIGEN IN MELANOMA-LIKE 3"/>
    <property type="match status" value="1"/>
</dbReference>
<keyword evidence="1" id="KW-0433">Leucine-rich repeat</keyword>
<dbReference type="InterPro" id="IPR032675">
    <property type="entry name" value="LRR_dom_sf"/>
</dbReference>